<proteinExistence type="predicted"/>
<dbReference type="EMBL" id="CADCVV010000116">
    <property type="protein sequence ID" value="CAA9504392.1"/>
    <property type="molecule type" value="Genomic_DNA"/>
</dbReference>
<feature type="region of interest" description="Disordered" evidence="1">
    <location>
        <begin position="1"/>
        <end position="48"/>
    </location>
</feature>
<gene>
    <name evidence="2" type="ORF">AVDCRST_MAG17-1591</name>
</gene>
<feature type="compositionally biased region" description="Basic and acidic residues" evidence="1">
    <location>
        <begin position="22"/>
        <end position="41"/>
    </location>
</feature>
<evidence type="ECO:0000256" key="1">
    <source>
        <dbReference type="SAM" id="MobiDB-lite"/>
    </source>
</evidence>
<organism evidence="2">
    <name type="scientific">uncultured Solirubrobacterales bacterium</name>
    <dbReference type="NCBI Taxonomy" id="768556"/>
    <lineage>
        <taxon>Bacteria</taxon>
        <taxon>Bacillati</taxon>
        <taxon>Actinomycetota</taxon>
        <taxon>Thermoleophilia</taxon>
        <taxon>Solirubrobacterales</taxon>
        <taxon>environmental samples</taxon>
    </lineage>
</organism>
<protein>
    <submittedName>
        <fullName evidence="2">Uncharacterized protein</fullName>
    </submittedName>
</protein>
<evidence type="ECO:0000313" key="2">
    <source>
        <dbReference type="EMBL" id="CAA9504392.1"/>
    </source>
</evidence>
<accession>A0A6J4SST7</accession>
<dbReference type="AlphaFoldDB" id="A0A6J4SST7"/>
<reference evidence="2" key="1">
    <citation type="submission" date="2020-02" db="EMBL/GenBank/DDBJ databases">
        <authorList>
            <person name="Meier V. D."/>
        </authorList>
    </citation>
    <scope>NUCLEOTIDE SEQUENCE</scope>
    <source>
        <strain evidence="2">AVDCRST_MAG17</strain>
    </source>
</reference>
<name>A0A6J4SST7_9ACTN</name>
<sequence>MTRLGSISREPSFNDPDSFNGEDGRPNARGGEGDRNAELVVRDPFPGP</sequence>